<dbReference type="InterPro" id="IPR002912">
    <property type="entry name" value="ACT_dom"/>
</dbReference>
<sequence length="227" mass="24811">MRREIPIILIEEVLIRIVLACFLGGLIGLERESVNRPAGFRTHMLVCMGSTLVMLTGIFLFNNYKNVTDLDPARLGAQVISGIGFLGAGTILREGLSVKGLTTAASLWAVACIGLAIGSGFYTGATISAILVLIILFFFSKLERFVSKKHNEIYIKVIAINKPGQLGKIGTELGNMNISILNIKLKSIDNIMLEIDIRTKIPRDINTSKIIETLLKIEGIDNVQLVE</sequence>
<evidence type="ECO:0000313" key="10">
    <source>
        <dbReference type="Proteomes" id="UP000190285"/>
    </source>
</evidence>
<dbReference type="STRING" id="36842.SAMN02194393_01826"/>
<keyword evidence="10" id="KW-1185">Reference proteome</keyword>
<dbReference type="SUPFAM" id="SSF55021">
    <property type="entry name" value="ACT-like"/>
    <property type="match status" value="1"/>
</dbReference>
<dbReference type="EMBL" id="FUZT01000004">
    <property type="protein sequence ID" value="SKC63202.1"/>
    <property type="molecule type" value="Genomic_DNA"/>
</dbReference>
<dbReference type="GO" id="GO:0005886">
    <property type="term" value="C:plasma membrane"/>
    <property type="evidence" value="ECO:0007669"/>
    <property type="project" value="UniProtKB-SubCell"/>
</dbReference>
<evidence type="ECO:0000256" key="1">
    <source>
        <dbReference type="ARBA" id="ARBA00004651"/>
    </source>
</evidence>
<dbReference type="Pfam" id="PF01842">
    <property type="entry name" value="ACT"/>
    <property type="match status" value="1"/>
</dbReference>
<dbReference type="Proteomes" id="UP000190285">
    <property type="component" value="Unassembled WGS sequence"/>
</dbReference>
<protein>
    <submittedName>
        <fullName evidence="9">Putative Mg2+ transporter-C (MgtC) family protein</fullName>
    </submittedName>
</protein>
<dbReference type="PRINTS" id="PR01837">
    <property type="entry name" value="MGTCSAPBPROT"/>
</dbReference>
<comment type="similarity">
    <text evidence="2">Belongs to the MgtC/SapB family.</text>
</comment>
<keyword evidence="3" id="KW-1003">Cell membrane</keyword>
<dbReference type="RefSeq" id="WP_079491034.1">
    <property type="nucleotide sequence ID" value="NZ_FUZT01000004.1"/>
</dbReference>
<keyword evidence="6 7" id="KW-0472">Membrane</keyword>
<name>A0A1T5KHJ2_9FIRM</name>
<feature type="transmembrane region" description="Helical" evidence="7">
    <location>
        <begin position="73"/>
        <end position="92"/>
    </location>
</feature>
<dbReference type="OrthoDB" id="9811198at2"/>
<dbReference type="InterPro" id="IPR045865">
    <property type="entry name" value="ACT-like_dom_sf"/>
</dbReference>
<feature type="transmembrane region" description="Helical" evidence="7">
    <location>
        <begin position="7"/>
        <end position="28"/>
    </location>
</feature>
<dbReference type="PANTHER" id="PTHR33778:SF1">
    <property type="entry name" value="MAGNESIUM TRANSPORTER YHID-RELATED"/>
    <property type="match status" value="1"/>
</dbReference>
<evidence type="ECO:0000256" key="2">
    <source>
        <dbReference type="ARBA" id="ARBA00009298"/>
    </source>
</evidence>
<evidence type="ECO:0000313" key="9">
    <source>
        <dbReference type="EMBL" id="SKC63202.1"/>
    </source>
</evidence>
<feature type="transmembrane region" description="Helical" evidence="7">
    <location>
        <begin position="40"/>
        <end position="61"/>
    </location>
</feature>
<dbReference type="Gene3D" id="3.30.70.260">
    <property type="match status" value="1"/>
</dbReference>
<keyword evidence="4 7" id="KW-0812">Transmembrane</keyword>
<dbReference type="InterPro" id="IPR049177">
    <property type="entry name" value="MgtC_SapB_SrpB_YhiD_N"/>
</dbReference>
<feature type="transmembrane region" description="Helical" evidence="7">
    <location>
        <begin position="107"/>
        <end position="139"/>
    </location>
</feature>
<evidence type="ECO:0000256" key="3">
    <source>
        <dbReference type="ARBA" id="ARBA00022475"/>
    </source>
</evidence>
<dbReference type="InterPro" id="IPR003416">
    <property type="entry name" value="MgtC/SapB/SrpB/YhiD_fam"/>
</dbReference>
<comment type="subcellular location">
    <subcellularLocation>
        <location evidence="1">Cell membrane</location>
        <topology evidence="1">Multi-pass membrane protein</topology>
    </subcellularLocation>
</comment>
<reference evidence="10" key="1">
    <citation type="submission" date="2017-02" db="EMBL/GenBank/DDBJ databases">
        <authorList>
            <person name="Varghese N."/>
            <person name="Submissions S."/>
        </authorList>
    </citation>
    <scope>NUCLEOTIDE SEQUENCE [LARGE SCALE GENOMIC DNA]</scope>
    <source>
        <strain evidence="10">M1</strain>
    </source>
</reference>
<evidence type="ECO:0000256" key="4">
    <source>
        <dbReference type="ARBA" id="ARBA00022692"/>
    </source>
</evidence>
<evidence type="ECO:0000256" key="7">
    <source>
        <dbReference type="SAM" id="Phobius"/>
    </source>
</evidence>
<organism evidence="9 10">
    <name type="scientific">Maledivibacter halophilus</name>
    <dbReference type="NCBI Taxonomy" id="36842"/>
    <lineage>
        <taxon>Bacteria</taxon>
        <taxon>Bacillati</taxon>
        <taxon>Bacillota</taxon>
        <taxon>Clostridia</taxon>
        <taxon>Peptostreptococcales</taxon>
        <taxon>Caminicellaceae</taxon>
        <taxon>Maledivibacter</taxon>
    </lineage>
</organism>
<proteinExistence type="inferred from homology"/>
<evidence type="ECO:0000259" key="8">
    <source>
        <dbReference type="PROSITE" id="PS51671"/>
    </source>
</evidence>
<dbReference type="PANTHER" id="PTHR33778">
    <property type="entry name" value="PROTEIN MGTC"/>
    <property type="match status" value="1"/>
</dbReference>
<dbReference type="AlphaFoldDB" id="A0A1T5KHJ2"/>
<accession>A0A1T5KHJ2</accession>
<evidence type="ECO:0000256" key="5">
    <source>
        <dbReference type="ARBA" id="ARBA00022989"/>
    </source>
</evidence>
<keyword evidence="5 7" id="KW-1133">Transmembrane helix</keyword>
<feature type="domain" description="ACT" evidence="8">
    <location>
        <begin position="154"/>
        <end position="227"/>
    </location>
</feature>
<gene>
    <name evidence="9" type="ORF">SAMN02194393_01826</name>
</gene>
<evidence type="ECO:0000256" key="6">
    <source>
        <dbReference type="ARBA" id="ARBA00023136"/>
    </source>
</evidence>
<dbReference type="PROSITE" id="PS51671">
    <property type="entry name" value="ACT"/>
    <property type="match status" value="1"/>
</dbReference>
<dbReference type="Pfam" id="PF02308">
    <property type="entry name" value="MgtC"/>
    <property type="match status" value="1"/>
</dbReference>